<organism evidence="2 3">
    <name type="scientific">Brachybacterium hainanense</name>
    <dbReference type="NCBI Taxonomy" id="1541174"/>
    <lineage>
        <taxon>Bacteria</taxon>
        <taxon>Bacillati</taxon>
        <taxon>Actinomycetota</taxon>
        <taxon>Actinomycetes</taxon>
        <taxon>Micrococcales</taxon>
        <taxon>Dermabacteraceae</taxon>
        <taxon>Brachybacterium</taxon>
    </lineage>
</organism>
<comment type="caution">
    <text evidence="2">The sequence shown here is derived from an EMBL/GenBank/DDBJ whole genome shotgun (WGS) entry which is preliminary data.</text>
</comment>
<evidence type="ECO:0000313" key="3">
    <source>
        <dbReference type="Proteomes" id="UP001589793"/>
    </source>
</evidence>
<proteinExistence type="predicted"/>
<dbReference type="EMBL" id="JBHLSV010000005">
    <property type="protein sequence ID" value="MFC0673553.1"/>
    <property type="molecule type" value="Genomic_DNA"/>
</dbReference>
<feature type="coiled-coil region" evidence="1">
    <location>
        <begin position="41"/>
        <end position="68"/>
    </location>
</feature>
<sequence>MVAHTHEILTVPDLAEQWRRIAGDERAHTLIANRSEDQRIAADAREKADALTAQREELEAEMAAAVRVITVERIHPKTWGRIVAEHPARADDPYDRRMGFNTDTFDAALMTEAISSVVDGRGEPVEWDWRELADAMSPGKFEEIVSDTLRMHMDRDAVPFSLAVWRENQASEPSSK</sequence>
<reference evidence="2 3" key="1">
    <citation type="submission" date="2024-09" db="EMBL/GenBank/DDBJ databases">
        <authorList>
            <person name="Sun Q."/>
            <person name="Mori K."/>
        </authorList>
    </citation>
    <scope>NUCLEOTIDE SEQUENCE [LARGE SCALE GENOMIC DNA]</scope>
    <source>
        <strain evidence="2 3">CICC 10874</strain>
    </source>
</reference>
<dbReference type="RefSeq" id="WP_376979206.1">
    <property type="nucleotide sequence ID" value="NZ_JBHLSV010000005.1"/>
</dbReference>
<evidence type="ECO:0000256" key="1">
    <source>
        <dbReference type="SAM" id="Coils"/>
    </source>
</evidence>
<keyword evidence="1" id="KW-0175">Coiled coil</keyword>
<dbReference type="Proteomes" id="UP001589793">
    <property type="component" value="Unassembled WGS sequence"/>
</dbReference>
<gene>
    <name evidence="2" type="ORF">ACFFF6_06245</name>
</gene>
<evidence type="ECO:0000313" key="2">
    <source>
        <dbReference type="EMBL" id="MFC0673553.1"/>
    </source>
</evidence>
<protein>
    <submittedName>
        <fullName evidence="2">Uncharacterized protein</fullName>
    </submittedName>
</protein>
<keyword evidence="3" id="KW-1185">Reference proteome</keyword>
<accession>A0ABV6RC67</accession>
<name>A0ABV6RC67_9MICO</name>